<name>A0ABW1CYI7_9ACTN</name>
<evidence type="ECO:0000256" key="6">
    <source>
        <dbReference type="RuleBase" id="RU365089"/>
    </source>
</evidence>
<dbReference type="Pfam" id="PF00872">
    <property type="entry name" value="Transposase_mut"/>
    <property type="match status" value="1"/>
</dbReference>
<evidence type="ECO:0000313" key="9">
    <source>
        <dbReference type="Proteomes" id="UP001596058"/>
    </source>
</evidence>
<accession>A0ABW1CYI7</accession>
<feature type="compositionally biased region" description="Polar residues" evidence="7">
    <location>
        <begin position="42"/>
        <end position="57"/>
    </location>
</feature>
<evidence type="ECO:0000256" key="4">
    <source>
        <dbReference type="ARBA" id="ARBA00023125"/>
    </source>
</evidence>
<comment type="function">
    <text evidence="1 6">Required for the transposition of the insertion element.</text>
</comment>
<evidence type="ECO:0000256" key="5">
    <source>
        <dbReference type="ARBA" id="ARBA00023172"/>
    </source>
</evidence>
<evidence type="ECO:0000256" key="1">
    <source>
        <dbReference type="ARBA" id="ARBA00002190"/>
    </source>
</evidence>
<dbReference type="PANTHER" id="PTHR33217:SF8">
    <property type="entry name" value="MUTATOR FAMILY TRANSPOSASE"/>
    <property type="match status" value="1"/>
</dbReference>
<keyword evidence="6" id="KW-0814">Transposable element</keyword>
<proteinExistence type="inferred from homology"/>
<comment type="similarity">
    <text evidence="2 6">Belongs to the transposase mutator family.</text>
</comment>
<organism evidence="8 9">
    <name type="scientific">Nonomuraea insulae</name>
    <dbReference type="NCBI Taxonomy" id="1616787"/>
    <lineage>
        <taxon>Bacteria</taxon>
        <taxon>Bacillati</taxon>
        <taxon>Actinomycetota</taxon>
        <taxon>Actinomycetes</taxon>
        <taxon>Streptosporangiales</taxon>
        <taxon>Streptosporangiaceae</taxon>
        <taxon>Nonomuraea</taxon>
    </lineage>
</organism>
<dbReference type="InterPro" id="IPR001207">
    <property type="entry name" value="Transposase_mutator"/>
</dbReference>
<dbReference type="Proteomes" id="UP001596058">
    <property type="component" value="Unassembled WGS sequence"/>
</dbReference>
<reference evidence="9" key="1">
    <citation type="journal article" date="2019" name="Int. J. Syst. Evol. Microbiol.">
        <title>The Global Catalogue of Microorganisms (GCM) 10K type strain sequencing project: providing services to taxonomists for standard genome sequencing and annotation.</title>
        <authorList>
            <consortium name="The Broad Institute Genomics Platform"/>
            <consortium name="The Broad Institute Genome Sequencing Center for Infectious Disease"/>
            <person name="Wu L."/>
            <person name="Ma J."/>
        </authorList>
    </citation>
    <scope>NUCLEOTIDE SEQUENCE [LARGE SCALE GENOMIC DNA]</scope>
    <source>
        <strain evidence="9">CCUG 53903</strain>
    </source>
</reference>
<dbReference type="EMBL" id="JBHSPA010000045">
    <property type="protein sequence ID" value="MFC5829496.1"/>
    <property type="molecule type" value="Genomic_DNA"/>
</dbReference>
<evidence type="ECO:0000313" key="8">
    <source>
        <dbReference type="EMBL" id="MFC5829496.1"/>
    </source>
</evidence>
<keyword evidence="5 6" id="KW-0233">DNA recombination</keyword>
<keyword evidence="3 6" id="KW-0815">Transposition</keyword>
<protein>
    <recommendedName>
        <fullName evidence="6">Mutator family transposase</fullName>
    </recommendedName>
</protein>
<gene>
    <name evidence="8" type="ORF">ACFPZ3_37020</name>
</gene>
<keyword evidence="9" id="KW-1185">Reference proteome</keyword>
<feature type="region of interest" description="Disordered" evidence="7">
    <location>
        <begin position="36"/>
        <end position="73"/>
    </location>
</feature>
<dbReference type="PANTHER" id="PTHR33217">
    <property type="entry name" value="TRANSPOSASE FOR INSERTION SEQUENCE ELEMENT IS1081"/>
    <property type="match status" value="1"/>
</dbReference>
<keyword evidence="4 6" id="KW-0238">DNA-binding</keyword>
<comment type="caution">
    <text evidence="8">The sequence shown here is derived from an EMBL/GenBank/DDBJ whole genome shotgun (WGS) entry which is preliminary data.</text>
</comment>
<evidence type="ECO:0000256" key="2">
    <source>
        <dbReference type="ARBA" id="ARBA00010961"/>
    </source>
</evidence>
<evidence type="ECO:0000256" key="3">
    <source>
        <dbReference type="ARBA" id="ARBA00022578"/>
    </source>
</evidence>
<evidence type="ECO:0000256" key="7">
    <source>
        <dbReference type="SAM" id="MobiDB-lite"/>
    </source>
</evidence>
<sequence>MGAWNWWARTDCWPTGQAGAGIAWLGITDHLGCDKRQRSGGEMTNSHNGTRSNTVSTDAGPVEISVPRGRDGSFEPKIVRKRRRLSSIDEMVISLAAKA</sequence>